<evidence type="ECO:0000256" key="1">
    <source>
        <dbReference type="SAM" id="MobiDB-lite"/>
    </source>
</evidence>
<accession>A0A2U9BL60</accession>
<dbReference type="EMBL" id="CP026249">
    <property type="protein sequence ID" value="AWP04733.1"/>
    <property type="molecule type" value="Genomic_DNA"/>
</dbReference>
<evidence type="ECO:0000313" key="3">
    <source>
        <dbReference type="Proteomes" id="UP000246464"/>
    </source>
</evidence>
<dbReference type="AlphaFoldDB" id="A0A2U9BL60"/>
<dbReference type="Proteomes" id="UP000246464">
    <property type="component" value="Chromosome 7"/>
</dbReference>
<organism evidence="2 3">
    <name type="scientific">Scophthalmus maximus</name>
    <name type="common">Turbot</name>
    <name type="synonym">Psetta maxima</name>
    <dbReference type="NCBI Taxonomy" id="52904"/>
    <lineage>
        <taxon>Eukaryota</taxon>
        <taxon>Metazoa</taxon>
        <taxon>Chordata</taxon>
        <taxon>Craniata</taxon>
        <taxon>Vertebrata</taxon>
        <taxon>Euteleostomi</taxon>
        <taxon>Actinopterygii</taxon>
        <taxon>Neopterygii</taxon>
        <taxon>Teleostei</taxon>
        <taxon>Neoteleostei</taxon>
        <taxon>Acanthomorphata</taxon>
        <taxon>Carangaria</taxon>
        <taxon>Pleuronectiformes</taxon>
        <taxon>Pleuronectoidei</taxon>
        <taxon>Scophthalmidae</taxon>
        <taxon>Scophthalmus</taxon>
    </lineage>
</organism>
<protein>
    <submittedName>
        <fullName evidence="2">Uncharacterized protein</fullName>
    </submittedName>
</protein>
<keyword evidence="3" id="KW-1185">Reference proteome</keyword>
<reference evidence="2 3" key="1">
    <citation type="submission" date="2017-12" db="EMBL/GenBank/DDBJ databases">
        <title>Integrating genomic resources of turbot (Scophthalmus maximus) in depth evaluation of genetic and physical mapping variation across individuals.</title>
        <authorList>
            <person name="Martinez P."/>
        </authorList>
    </citation>
    <scope>NUCLEOTIDE SEQUENCE [LARGE SCALE GENOMIC DNA]</scope>
</reference>
<proteinExistence type="predicted"/>
<feature type="region of interest" description="Disordered" evidence="1">
    <location>
        <begin position="105"/>
        <end position="125"/>
    </location>
</feature>
<sequence length="140" mass="16095">MICNAHERRSEFCGSPSGGNRDTQVKFHTFVTGHPPQWVRDAAVKDVVTYTYHVFHYTSELGARNDVTSELPELIAFQLHVWSEVETQWMPQGKPFLLLPFKSTTTPEQIHPPTKNGRRRQKMQKDTDIHYAALDAANHH</sequence>
<gene>
    <name evidence="2" type="ORF">SMAX5B_016290</name>
</gene>
<evidence type="ECO:0000313" key="2">
    <source>
        <dbReference type="EMBL" id="AWP04733.1"/>
    </source>
</evidence>
<name>A0A2U9BL60_SCOMX</name>